<evidence type="ECO:0000313" key="2">
    <source>
        <dbReference type="Proteomes" id="UP000571701"/>
    </source>
</evidence>
<feature type="non-terminal residue" evidence="1">
    <location>
        <position position="84"/>
    </location>
</feature>
<feature type="non-terminal residue" evidence="1">
    <location>
        <position position="1"/>
    </location>
</feature>
<evidence type="ECO:0000313" key="1">
    <source>
        <dbReference type="EMBL" id="MBA5764890.1"/>
    </source>
</evidence>
<keyword evidence="2" id="KW-1185">Reference proteome</keyword>
<protein>
    <submittedName>
        <fullName evidence="1">Uncharacterized protein</fullName>
    </submittedName>
</protein>
<accession>A0A7W2IVQ7</accession>
<dbReference type="EMBL" id="JACFYF010000307">
    <property type="protein sequence ID" value="MBA5764890.1"/>
    <property type="molecule type" value="Genomic_DNA"/>
</dbReference>
<gene>
    <name evidence="1" type="ORF">H2O73_21310</name>
</gene>
<organism evidence="1 2">
    <name type="scientific">Vibrio marinisediminis</name>
    <dbReference type="NCBI Taxonomy" id="2758441"/>
    <lineage>
        <taxon>Bacteria</taxon>
        <taxon>Pseudomonadati</taxon>
        <taxon>Pseudomonadota</taxon>
        <taxon>Gammaproteobacteria</taxon>
        <taxon>Vibrionales</taxon>
        <taxon>Vibrionaceae</taxon>
        <taxon>Vibrio</taxon>
    </lineage>
</organism>
<sequence length="84" mass="9731">SHMFFDAIVWMGLQLVKRLKKSPNKKQETPKNYVVYSTNDINKLLESLPFKAEKLTELNKVPSNTEVVFDANSLSFKEIIQNMI</sequence>
<name>A0A7W2IVQ7_9VIBR</name>
<dbReference type="AlphaFoldDB" id="A0A7W2IVQ7"/>
<reference evidence="1 2" key="1">
    <citation type="submission" date="2020-07" db="EMBL/GenBank/DDBJ databases">
        <title>Vibrio marinisediminis sp. nov., isolated from marine sediment.</title>
        <authorList>
            <person name="Ji X."/>
        </authorList>
    </citation>
    <scope>NUCLEOTIDE SEQUENCE [LARGE SCALE GENOMIC DNA]</scope>
    <source>
        <strain evidence="1 2">404</strain>
    </source>
</reference>
<dbReference type="Proteomes" id="UP000571701">
    <property type="component" value="Unassembled WGS sequence"/>
</dbReference>
<comment type="caution">
    <text evidence="1">The sequence shown here is derived from an EMBL/GenBank/DDBJ whole genome shotgun (WGS) entry which is preliminary data.</text>
</comment>
<proteinExistence type="predicted"/>